<keyword evidence="3" id="KW-1185">Reference proteome</keyword>
<organism evidence="2 3">
    <name type="scientific">Chryseobacterium taihuense</name>
    <dbReference type="NCBI Taxonomy" id="1141221"/>
    <lineage>
        <taxon>Bacteria</taxon>
        <taxon>Pseudomonadati</taxon>
        <taxon>Bacteroidota</taxon>
        <taxon>Flavobacteriia</taxon>
        <taxon>Flavobacteriales</taxon>
        <taxon>Weeksellaceae</taxon>
        <taxon>Chryseobacterium group</taxon>
        <taxon>Chryseobacterium</taxon>
    </lineage>
</organism>
<dbReference type="EMBL" id="FNHD01000015">
    <property type="protein sequence ID" value="SDM15594.1"/>
    <property type="molecule type" value="Genomic_DNA"/>
</dbReference>
<name>A0ABY0QZG2_9FLAO</name>
<reference evidence="2 3" key="1">
    <citation type="submission" date="2016-10" db="EMBL/GenBank/DDBJ databases">
        <authorList>
            <person name="Varghese N."/>
            <person name="Submissions S."/>
        </authorList>
    </citation>
    <scope>NUCLEOTIDE SEQUENCE [LARGE SCALE GENOMIC DNA]</scope>
    <source>
        <strain evidence="2 3">CGMCC 1.10941</strain>
    </source>
</reference>
<sequence>MKNILIIFVLSFINCKAQQQILPLETRGIPIEGAYYKDLDNELDPFQGTYIYNNGNKIFKIILKKMIKQPSDSHYEDMISGEYEYVVNGFVKISTLPNLDIMYSDQFLKHGITNKYIIKNINHRLWKCPQCNVNEKRLSAVIRDKISGRRADLLMRRTNINGQEVMQVNITNISAWIVDSNDPSTFNEPPFALPKGEFTMIKQ</sequence>
<evidence type="ECO:0000313" key="2">
    <source>
        <dbReference type="EMBL" id="SDM15594.1"/>
    </source>
</evidence>
<dbReference type="Pfam" id="PF20448">
    <property type="entry name" value="DUF6705"/>
    <property type="match status" value="1"/>
</dbReference>
<gene>
    <name evidence="2" type="ORF">SAMN05216273_1154</name>
</gene>
<dbReference type="InterPro" id="IPR046551">
    <property type="entry name" value="DUF6705"/>
</dbReference>
<feature type="domain" description="DUF6705" evidence="1">
    <location>
        <begin position="1"/>
        <end position="203"/>
    </location>
</feature>
<accession>A0ABY0QZG2</accession>
<dbReference type="Proteomes" id="UP000199242">
    <property type="component" value="Unassembled WGS sequence"/>
</dbReference>
<comment type="caution">
    <text evidence="2">The sequence shown here is derived from an EMBL/GenBank/DDBJ whole genome shotgun (WGS) entry which is preliminary data.</text>
</comment>
<dbReference type="RefSeq" id="WP_089744943.1">
    <property type="nucleotide sequence ID" value="NZ_FNHD01000015.1"/>
</dbReference>
<evidence type="ECO:0000313" key="3">
    <source>
        <dbReference type="Proteomes" id="UP000199242"/>
    </source>
</evidence>
<protein>
    <recommendedName>
        <fullName evidence="1">DUF6705 domain-containing protein</fullName>
    </recommendedName>
</protein>
<proteinExistence type="predicted"/>
<evidence type="ECO:0000259" key="1">
    <source>
        <dbReference type="Pfam" id="PF20448"/>
    </source>
</evidence>